<gene>
    <name evidence="1" type="ORF">AWM70_22330</name>
</gene>
<keyword evidence="2" id="KW-1185">Reference proteome</keyword>
<proteinExistence type="predicted"/>
<evidence type="ECO:0000313" key="2">
    <source>
        <dbReference type="Proteomes" id="UP000092573"/>
    </source>
</evidence>
<dbReference type="EMBL" id="CP014167">
    <property type="protein sequence ID" value="ANS76983.1"/>
    <property type="molecule type" value="Genomic_DNA"/>
</dbReference>
<organism evidence="1 2">
    <name type="scientific">Paenibacillus yonginensis</name>
    <dbReference type="NCBI Taxonomy" id="1462996"/>
    <lineage>
        <taxon>Bacteria</taxon>
        <taxon>Bacillati</taxon>
        <taxon>Bacillota</taxon>
        <taxon>Bacilli</taxon>
        <taxon>Bacillales</taxon>
        <taxon>Paenibacillaceae</taxon>
        <taxon>Paenibacillus</taxon>
    </lineage>
</organism>
<protein>
    <submittedName>
        <fullName evidence="1">Uncharacterized protein</fullName>
    </submittedName>
</protein>
<evidence type="ECO:0000313" key="1">
    <source>
        <dbReference type="EMBL" id="ANS76983.1"/>
    </source>
</evidence>
<accession>A0A1B1N6C7</accession>
<name>A0A1B1N6C7_9BACL</name>
<reference evidence="1 2" key="1">
    <citation type="submission" date="2016-01" db="EMBL/GenBank/DDBJ databases">
        <title>Complete Genome Sequence of Paenibacillus yonginensis DCY84, a novel Plant Growth-Promoting Bacteria with Elicitation of Induced Systemic Resistance.</title>
        <authorList>
            <person name="Kim Y.J."/>
            <person name="Yang D.C."/>
            <person name="Sukweenadhi J."/>
        </authorList>
    </citation>
    <scope>NUCLEOTIDE SEQUENCE [LARGE SCALE GENOMIC DNA]</scope>
    <source>
        <strain evidence="1 2">DCY84</strain>
    </source>
</reference>
<dbReference type="AlphaFoldDB" id="A0A1B1N6C7"/>
<sequence length="106" mass="11977">MNVPRNRNLTLLQSRRVAAFELPSITVEMLYQTALRRFLEYGDQLLIANAAVKDWVDIVDEDGNAILTESADAYPGIFEEIWVSVEDYGPTSTEGLVITIHLPEEH</sequence>
<dbReference type="OrthoDB" id="2679899at2"/>
<dbReference type="Proteomes" id="UP000092573">
    <property type="component" value="Chromosome"/>
</dbReference>
<dbReference type="KEGG" id="pyg:AWM70_22330"/>
<dbReference type="STRING" id="1462996.AWM70_22330"/>
<dbReference type="RefSeq" id="WP_068700147.1">
    <property type="nucleotide sequence ID" value="NZ_CP014167.1"/>
</dbReference>